<keyword evidence="2" id="KW-1185">Reference proteome</keyword>
<dbReference type="AlphaFoldDB" id="A0A6H1UCP3"/>
<sequence length="142" mass="16435">MKQSCHTFKNRYGEQWLNTLVTSRGITRLMAPHSQLLDGSRSWDLQLCWEVLASAEVIAACYSHNHQRIPASAQRWLNRRQGLYARRCKISAEQARLAFNAALKVIEHPQMKQWCCCNACGQTWQRSQRELLSMLSSTEVVR</sequence>
<evidence type="ECO:0000313" key="2">
    <source>
        <dbReference type="Proteomes" id="UP000501602"/>
    </source>
</evidence>
<reference evidence="1 2" key="1">
    <citation type="submission" date="2020-04" db="EMBL/GenBank/DDBJ databases">
        <title>Ferrimonas sp. S7 isolated from sea water.</title>
        <authorList>
            <person name="Bae S.S."/>
            <person name="Baek K."/>
        </authorList>
    </citation>
    <scope>NUCLEOTIDE SEQUENCE [LARGE SCALE GENOMIC DNA]</scope>
    <source>
        <strain evidence="1 2">S7</strain>
    </source>
</reference>
<dbReference type="EMBL" id="CP051180">
    <property type="protein sequence ID" value="QIZ76409.1"/>
    <property type="molecule type" value="Genomic_DNA"/>
</dbReference>
<accession>A0A6H1UCP3</accession>
<dbReference type="Proteomes" id="UP000501602">
    <property type="component" value="Chromosome"/>
</dbReference>
<dbReference type="KEGG" id="fes:HER31_05765"/>
<organism evidence="1 2">
    <name type="scientific">Ferrimonas lipolytica</name>
    <dbReference type="NCBI Taxonomy" id="2724191"/>
    <lineage>
        <taxon>Bacteria</taxon>
        <taxon>Pseudomonadati</taxon>
        <taxon>Pseudomonadota</taxon>
        <taxon>Gammaproteobacteria</taxon>
        <taxon>Alteromonadales</taxon>
        <taxon>Ferrimonadaceae</taxon>
        <taxon>Ferrimonas</taxon>
    </lineage>
</organism>
<dbReference type="RefSeq" id="WP_168659671.1">
    <property type="nucleotide sequence ID" value="NZ_CP051180.1"/>
</dbReference>
<evidence type="ECO:0000313" key="1">
    <source>
        <dbReference type="EMBL" id="QIZ76409.1"/>
    </source>
</evidence>
<proteinExistence type="predicted"/>
<protein>
    <submittedName>
        <fullName evidence="1">Uncharacterized protein</fullName>
    </submittedName>
</protein>
<name>A0A6H1UCP3_9GAMM</name>
<gene>
    <name evidence="1" type="ORF">HER31_05765</name>
</gene>